<dbReference type="EMBL" id="MDYQ01000004">
    <property type="protein sequence ID" value="PRP89301.1"/>
    <property type="molecule type" value="Genomic_DNA"/>
</dbReference>
<comment type="caution">
    <text evidence="1">The sequence shown here is derived from an EMBL/GenBank/DDBJ whole genome shotgun (WGS) entry which is preliminary data.</text>
</comment>
<dbReference type="AlphaFoldDB" id="A0A2P6NZB9"/>
<name>A0A2P6NZB9_9EUKA</name>
<dbReference type="Proteomes" id="UP000241769">
    <property type="component" value="Unassembled WGS sequence"/>
</dbReference>
<protein>
    <submittedName>
        <fullName evidence="1">Uncharacterized protein</fullName>
    </submittedName>
</protein>
<evidence type="ECO:0000313" key="2">
    <source>
        <dbReference type="Proteomes" id="UP000241769"/>
    </source>
</evidence>
<evidence type="ECO:0000313" key="1">
    <source>
        <dbReference type="EMBL" id="PRP89301.1"/>
    </source>
</evidence>
<gene>
    <name evidence="1" type="ORF">PROFUN_02175</name>
</gene>
<dbReference type="Gene3D" id="1.10.10.60">
    <property type="entry name" value="Homeodomain-like"/>
    <property type="match status" value="1"/>
</dbReference>
<sequence>MRDLSFEELQGDWLSEVIPSVGADAPTISMDTIQGHCHYCHHHISLVLPIEETIPKKRRRESAQKWVWTEDLHAIFLSAFDECTRKEPHKRPSATLIMTEMVRLGAPSHIKRTVVASHCQKFDKKLRERVLPVALSRPNWVTSTSGLSFHRREMKSK</sequence>
<organism evidence="1 2">
    <name type="scientific">Planoprotostelium fungivorum</name>
    <dbReference type="NCBI Taxonomy" id="1890364"/>
    <lineage>
        <taxon>Eukaryota</taxon>
        <taxon>Amoebozoa</taxon>
        <taxon>Evosea</taxon>
        <taxon>Variosea</taxon>
        <taxon>Cavosteliida</taxon>
        <taxon>Cavosteliaceae</taxon>
        <taxon>Planoprotostelium</taxon>
    </lineage>
</organism>
<dbReference type="InParanoid" id="A0A2P6NZB9"/>
<reference evidence="1 2" key="1">
    <citation type="journal article" date="2018" name="Genome Biol. Evol.">
        <title>Multiple Roots of Fruiting Body Formation in Amoebozoa.</title>
        <authorList>
            <person name="Hillmann F."/>
            <person name="Forbes G."/>
            <person name="Novohradska S."/>
            <person name="Ferling I."/>
            <person name="Riege K."/>
            <person name="Groth M."/>
            <person name="Westermann M."/>
            <person name="Marz M."/>
            <person name="Spaller T."/>
            <person name="Winckler T."/>
            <person name="Schaap P."/>
            <person name="Glockner G."/>
        </authorList>
    </citation>
    <scope>NUCLEOTIDE SEQUENCE [LARGE SCALE GENOMIC DNA]</scope>
    <source>
        <strain evidence="1 2">Jena</strain>
    </source>
</reference>
<proteinExistence type="predicted"/>
<keyword evidence="2" id="KW-1185">Reference proteome</keyword>
<accession>A0A2P6NZB9</accession>